<dbReference type="RefSeq" id="WP_165909549.1">
    <property type="nucleotide sequence ID" value="NZ_JACIFZ010000002.1"/>
</dbReference>
<proteinExistence type="predicted"/>
<name>A0A840FG79_9BURK</name>
<gene>
    <name evidence="2" type="ORF">GGD71_002336</name>
</gene>
<evidence type="ECO:0000256" key="1">
    <source>
        <dbReference type="SAM" id="SignalP"/>
    </source>
</evidence>
<comment type="caution">
    <text evidence="2">The sequence shown here is derived from an EMBL/GenBank/DDBJ whole genome shotgun (WGS) entry which is preliminary data.</text>
</comment>
<dbReference type="Proteomes" id="UP000524450">
    <property type="component" value="Unassembled WGS sequence"/>
</dbReference>
<organism evidence="2 3">
    <name type="scientific">Variovorax guangxiensis</name>
    <dbReference type="NCBI Taxonomy" id="1775474"/>
    <lineage>
        <taxon>Bacteria</taxon>
        <taxon>Pseudomonadati</taxon>
        <taxon>Pseudomonadota</taxon>
        <taxon>Betaproteobacteria</taxon>
        <taxon>Burkholderiales</taxon>
        <taxon>Comamonadaceae</taxon>
        <taxon>Variovorax</taxon>
    </lineage>
</organism>
<evidence type="ECO:0000313" key="2">
    <source>
        <dbReference type="EMBL" id="MBB4221576.1"/>
    </source>
</evidence>
<evidence type="ECO:0000313" key="3">
    <source>
        <dbReference type="Proteomes" id="UP000524450"/>
    </source>
</evidence>
<sequence length="53" mass="6075">MKTKHFILSSILAFAGLALLAPAASAAPYHHPKKHKVCKWDARHHHRVCHWVR</sequence>
<protein>
    <submittedName>
        <fullName evidence="2">Uncharacterized protein</fullName>
    </submittedName>
</protein>
<keyword evidence="1" id="KW-0732">Signal</keyword>
<dbReference type="EMBL" id="JACIFZ010000002">
    <property type="protein sequence ID" value="MBB4221576.1"/>
    <property type="molecule type" value="Genomic_DNA"/>
</dbReference>
<accession>A0A840FG79</accession>
<feature type="chain" id="PRO_5032792082" evidence="1">
    <location>
        <begin position="27"/>
        <end position="53"/>
    </location>
</feature>
<reference evidence="2 3" key="1">
    <citation type="submission" date="2020-08" db="EMBL/GenBank/DDBJ databases">
        <title>Genomic Encyclopedia of Type Strains, Phase IV (KMG-V): Genome sequencing to study the core and pangenomes of soil and plant-associated prokaryotes.</title>
        <authorList>
            <person name="Whitman W."/>
        </authorList>
    </citation>
    <scope>NUCLEOTIDE SEQUENCE [LARGE SCALE GENOMIC DNA]</scope>
    <source>
        <strain evidence="2 3">34/80</strain>
    </source>
</reference>
<feature type="signal peptide" evidence="1">
    <location>
        <begin position="1"/>
        <end position="26"/>
    </location>
</feature>
<dbReference type="NCBIfam" id="NF040554">
    <property type="entry name" value="mini_HHHH"/>
    <property type="match status" value="1"/>
</dbReference>
<dbReference type="AlphaFoldDB" id="A0A840FG79"/>